<dbReference type="AlphaFoldDB" id="A0A8H6L5I1"/>
<evidence type="ECO:0000256" key="1">
    <source>
        <dbReference type="SAM" id="SignalP"/>
    </source>
</evidence>
<comment type="caution">
    <text evidence="2">The sequence shown here is derived from an EMBL/GenBank/DDBJ whole genome shotgun (WGS) entry which is preliminary data.</text>
</comment>
<accession>A0A8H6L5I1</accession>
<sequence length="205" mass="22327">MTFLLVCLFVILSANPLSFPAARLSHHDASATKTTTSDPNSHPHDHLLPSIPHNKVAPVPKGATIHTATIPGVPGTPTWRVRYIKIATMLPVQLVATAMETFYSSSLKELQQTSDSALSHLLASTKGAFRIGRGVFHLNFMTASGRLNREFVEGVLEELLESTRLGWVTQFRSEWMDTVGGFTVWVTCTLGEEFGSTGLIPGPID</sequence>
<organism evidence="2 3">
    <name type="scientific">Letharia columbiana</name>
    <dbReference type="NCBI Taxonomy" id="112416"/>
    <lineage>
        <taxon>Eukaryota</taxon>
        <taxon>Fungi</taxon>
        <taxon>Dikarya</taxon>
        <taxon>Ascomycota</taxon>
        <taxon>Pezizomycotina</taxon>
        <taxon>Lecanoromycetes</taxon>
        <taxon>OSLEUM clade</taxon>
        <taxon>Lecanoromycetidae</taxon>
        <taxon>Lecanorales</taxon>
        <taxon>Lecanorineae</taxon>
        <taxon>Parmeliaceae</taxon>
        <taxon>Letharia</taxon>
    </lineage>
</organism>
<dbReference type="GeneID" id="59287149"/>
<protein>
    <recommendedName>
        <fullName evidence="4">Extracellular globin</fullName>
    </recommendedName>
</protein>
<name>A0A8H6L5I1_9LECA</name>
<evidence type="ECO:0000313" key="3">
    <source>
        <dbReference type="Proteomes" id="UP000578531"/>
    </source>
</evidence>
<feature type="chain" id="PRO_5034410310" description="Extracellular globin" evidence="1">
    <location>
        <begin position="17"/>
        <end position="205"/>
    </location>
</feature>
<proteinExistence type="predicted"/>
<dbReference type="RefSeq" id="XP_037165741.1">
    <property type="nucleotide sequence ID" value="XM_037307403.1"/>
</dbReference>
<evidence type="ECO:0008006" key="4">
    <source>
        <dbReference type="Google" id="ProtNLM"/>
    </source>
</evidence>
<keyword evidence="1" id="KW-0732">Signal</keyword>
<feature type="signal peptide" evidence="1">
    <location>
        <begin position="1"/>
        <end position="16"/>
    </location>
</feature>
<evidence type="ECO:0000313" key="2">
    <source>
        <dbReference type="EMBL" id="KAF6236395.1"/>
    </source>
</evidence>
<dbReference type="EMBL" id="JACCJC010000019">
    <property type="protein sequence ID" value="KAF6236395.1"/>
    <property type="molecule type" value="Genomic_DNA"/>
</dbReference>
<dbReference type="Proteomes" id="UP000578531">
    <property type="component" value="Unassembled WGS sequence"/>
</dbReference>
<reference evidence="2 3" key="1">
    <citation type="journal article" date="2020" name="Genomics">
        <title>Complete, high-quality genomes from long-read metagenomic sequencing of two wolf lichen thalli reveals enigmatic genome architecture.</title>
        <authorList>
            <person name="McKenzie S.K."/>
            <person name="Walston R.F."/>
            <person name="Allen J.L."/>
        </authorList>
    </citation>
    <scope>NUCLEOTIDE SEQUENCE [LARGE SCALE GENOMIC DNA]</scope>
    <source>
        <strain evidence="2">WasteWater2</strain>
    </source>
</reference>
<keyword evidence="3" id="KW-1185">Reference proteome</keyword>
<gene>
    <name evidence="2" type="ORF">HO173_005487</name>
</gene>